<comment type="caution">
    <text evidence="2">The sequence shown here is derived from an EMBL/GenBank/DDBJ whole genome shotgun (WGS) entry which is preliminary data.</text>
</comment>
<dbReference type="PROSITE" id="PS51257">
    <property type="entry name" value="PROKAR_LIPOPROTEIN"/>
    <property type="match status" value="1"/>
</dbReference>
<evidence type="ECO:0008006" key="4">
    <source>
        <dbReference type="Google" id="ProtNLM"/>
    </source>
</evidence>
<sequence>MNKFYKNLAVVVPLLFGVVGCNSTADSDRIAKNSNLEADDGQVCKMEKRIGSNRMTRVCHTAEEREQMEEAAREGWTRLQKGSMTTGADGR</sequence>
<gene>
    <name evidence="2" type="ORF">OPS25_04080</name>
</gene>
<organism evidence="2 3">
    <name type="scientific">Alteromonas aquimaris</name>
    <dbReference type="NCBI Taxonomy" id="2998417"/>
    <lineage>
        <taxon>Bacteria</taxon>
        <taxon>Pseudomonadati</taxon>
        <taxon>Pseudomonadota</taxon>
        <taxon>Gammaproteobacteria</taxon>
        <taxon>Alteromonadales</taxon>
        <taxon>Alteromonadaceae</taxon>
        <taxon>Alteromonas/Salinimonas group</taxon>
        <taxon>Alteromonas</taxon>
    </lineage>
</organism>
<accession>A0ABT3P4J6</accession>
<evidence type="ECO:0000256" key="1">
    <source>
        <dbReference type="SAM" id="MobiDB-lite"/>
    </source>
</evidence>
<name>A0ABT3P4J6_9ALTE</name>
<dbReference type="EMBL" id="JAPFRD010000005">
    <property type="protein sequence ID" value="MCW8107681.1"/>
    <property type="molecule type" value="Genomic_DNA"/>
</dbReference>
<feature type="compositionally biased region" description="Polar residues" evidence="1">
    <location>
        <begin position="80"/>
        <end position="91"/>
    </location>
</feature>
<dbReference type="Proteomes" id="UP001142810">
    <property type="component" value="Unassembled WGS sequence"/>
</dbReference>
<evidence type="ECO:0000313" key="3">
    <source>
        <dbReference type="Proteomes" id="UP001142810"/>
    </source>
</evidence>
<evidence type="ECO:0000313" key="2">
    <source>
        <dbReference type="EMBL" id="MCW8107681.1"/>
    </source>
</evidence>
<protein>
    <recommendedName>
        <fullName evidence="4">Lipoprotein</fullName>
    </recommendedName>
</protein>
<feature type="region of interest" description="Disordered" evidence="1">
    <location>
        <begin position="68"/>
        <end position="91"/>
    </location>
</feature>
<keyword evidence="3" id="KW-1185">Reference proteome</keyword>
<dbReference type="RefSeq" id="WP_265616381.1">
    <property type="nucleotide sequence ID" value="NZ_JAPFRD010000005.1"/>
</dbReference>
<reference evidence="2" key="1">
    <citation type="submission" date="2022-11" db="EMBL/GenBank/DDBJ databases">
        <title>Alteromonas sp. nov., isolated from sea water of the Qingdao.</title>
        <authorList>
            <person name="Wang Q."/>
        </authorList>
    </citation>
    <scope>NUCLEOTIDE SEQUENCE</scope>
    <source>
        <strain evidence="2">ASW11-7</strain>
    </source>
</reference>
<proteinExistence type="predicted"/>